<dbReference type="EMBL" id="JAGXEW010000021">
    <property type="protein sequence ID" value="KAK1159844.1"/>
    <property type="molecule type" value="Genomic_DNA"/>
</dbReference>
<dbReference type="Pfam" id="PF00168">
    <property type="entry name" value="C2"/>
    <property type="match status" value="2"/>
</dbReference>
<keyword evidence="6" id="KW-1185">Reference proteome</keyword>
<evidence type="ECO:0000313" key="5">
    <source>
        <dbReference type="EMBL" id="KAK1159844.1"/>
    </source>
</evidence>
<dbReference type="PROSITE" id="PS50004">
    <property type="entry name" value="C2"/>
    <property type="match status" value="1"/>
</dbReference>
<evidence type="ECO:0000256" key="3">
    <source>
        <dbReference type="SAM" id="Phobius"/>
    </source>
</evidence>
<name>A0AAD8G0L1_ACIOX</name>
<dbReference type="InterPro" id="IPR035892">
    <property type="entry name" value="C2_domain_sf"/>
</dbReference>
<evidence type="ECO:0000259" key="4">
    <source>
        <dbReference type="PROSITE" id="PS50004"/>
    </source>
</evidence>
<dbReference type="GO" id="GO:0030424">
    <property type="term" value="C:axon"/>
    <property type="evidence" value="ECO:0007669"/>
    <property type="project" value="TreeGrafter"/>
</dbReference>
<dbReference type="Proteomes" id="UP001230051">
    <property type="component" value="Unassembled WGS sequence"/>
</dbReference>
<proteinExistence type="inferred from homology"/>
<dbReference type="GO" id="GO:0048791">
    <property type="term" value="P:calcium ion-regulated exocytosis of neurotransmitter"/>
    <property type="evidence" value="ECO:0007669"/>
    <property type="project" value="TreeGrafter"/>
</dbReference>
<keyword evidence="3" id="KW-0812">Transmembrane</keyword>
<dbReference type="GO" id="GO:0001786">
    <property type="term" value="F:phosphatidylserine binding"/>
    <property type="evidence" value="ECO:0007669"/>
    <property type="project" value="TreeGrafter"/>
</dbReference>
<keyword evidence="3" id="KW-0472">Membrane</keyword>
<organism evidence="5 6">
    <name type="scientific">Acipenser oxyrinchus oxyrinchus</name>
    <dbReference type="NCBI Taxonomy" id="40147"/>
    <lineage>
        <taxon>Eukaryota</taxon>
        <taxon>Metazoa</taxon>
        <taxon>Chordata</taxon>
        <taxon>Craniata</taxon>
        <taxon>Vertebrata</taxon>
        <taxon>Euteleostomi</taxon>
        <taxon>Actinopterygii</taxon>
        <taxon>Chondrostei</taxon>
        <taxon>Acipenseriformes</taxon>
        <taxon>Acipenseridae</taxon>
        <taxon>Acipenser</taxon>
    </lineage>
</organism>
<dbReference type="GO" id="GO:0005509">
    <property type="term" value="F:calcium ion binding"/>
    <property type="evidence" value="ECO:0007669"/>
    <property type="project" value="TreeGrafter"/>
</dbReference>
<dbReference type="SMART" id="SM00239">
    <property type="entry name" value="C2"/>
    <property type="match status" value="1"/>
</dbReference>
<feature type="transmembrane region" description="Helical" evidence="3">
    <location>
        <begin position="41"/>
        <end position="63"/>
    </location>
</feature>
<feature type="coiled-coil region" evidence="2">
    <location>
        <begin position="94"/>
        <end position="121"/>
    </location>
</feature>
<dbReference type="Gene3D" id="2.60.40.150">
    <property type="entry name" value="C2 domain"/>
    <property type="match status" value="2"/>
</dbReference>
<dbReference type="PANTHER" id="PTHR10024:SF175">
    <property type="entry name" value="C2 DOMAIN-CONTAINING PROTEIN"/>
    <property type="match status" value="1"/>
</dbReference>
<reference evidence="5" key="1">
    <citation type="submission" date="2022-02" db="EMBL/GenBank/DDBJ databases">
        <title>Atlantic sturgeon de novo genome assembly.</title>
        <authorList>
            <person name="Stock M."/>
            <person name="Klopp C."/>
            <person name="Guiguen Y."/>
            <person name="Cabau C."/>
            <person name="Parinello H."/>
            <person name="Santidrian Yebra-Pimentel E."/>
            <person name="Kuhl H."/>
            <person name="Dirks R.P."/>
            <person name="Guessner J."/>
            <person name="Wuertz S."/>
            <person name="Du K."/>
            <person name="Schartl M."/>
        </authorList>
    </citation>
    <scope>NUCLEOTIDE SEQUENCE</scope>
    <source>
        <strain evidence="5">STURGEONOMICS-FGT-2020</strain>
        <tissue evidence="5">Whole blood</tissue>
    </source>
</reference>
<dbReference type="GO" id="GO:0000149">
    <property type="term" value="F:SNARE binding"/>
    <property type="evidence" value="ECO:0007669"/>
    <property type="project" value="TreeGrafter"/>
</dbReference>
<dbReference type="InterPro" id="IPR000008">
    <property type="entry name" value="C2_dom"/>
</dbReference>
<dbReference type="SUPFAM" id="SSF49562">
    <property type="entry name" value="C2 domain (Calcium/lipid-binding domain, CaLB)"/>
    <property type="match status" value="2"/>
</dbReference>
<comment type="caution">
    <text evidence="5">The sequence shown here is derived from an EMBL/GenBank/DDBJ whole genome shotgun (WGS) entry which is preliminary data.</text>
</comment>
<dbReference type="FunFam" id="2.60.40.150:FF:000352">
    <property type="entry name" value="Uncharacterized protein"/>
    <property type="match status" value="1"/>
</dbReference>
<accession>A0AAD8G0L1</accession>
<dbReference type="PANTHER" id="PTHR10024">
    <property type="entry name" value="SYNAPTOTAGMIN"/>
    <property type="match status" value="1"/>
</dbReference>
<dbReference type="GO" id="GO:0048488">
    <property type="term" value="P:synaptic vesicle endocytosis"/>
    <property type="evidence" value="ECO:0007669"/>
    <property type="project" value="TreeGrafter"/>
</dbReference>
<dbReference type="AlphaFoldDB" id="A0AAD8G0L1"/>
<keyword evidence="2" id="KW-0175">Coiled coil</keyword>
<dbReference type="GO" id="GO:0005886">
    <property type="term" value="C:plasma membrane"/>
    <property type="evidence" value="ECO:0007669"/>
    <property type="project" value="TreeGrafter"/>
</dbReference>
<sequence length="422" mass="47924">MVFCSVTYDDEVHSKRDMSSPGSFRLSFASLRIPFSDSVKYTLLGISVSLFAIAALILTWQLYQYFKRKPKPSGKVKSYQSVDDKQAGNTIFEAADKESDIQKHDYKVKKLEDEIKKLSRCLSATSSISEQDSADFQSITEADAQVNIHGKLRFSVSYDREQSQFAVTVLDATDLPVRDFSQSADPFVKVKLLSGLLSKQPNLQCVLQDWETKTVKNSRNPVFGSQFSCPLTEKELKTITLKLEVRDFDRFSRHSVLGEVRTHLNNLNLLSHPVEISEELQKLNKDSVGEILLSLKYLPTAQRIEVGLLKIKTASLTSNQKVYHLVTIVCNQCRLKHQKTSLKSKWGITVFNEVLTFSLLDSNIRECVIAVSVYETIVHQKNSKRLIGQAILGKRKASEDEHWCLMMQSLRQPIAKWHSLLI</sequence>
<dbReference type="GO" id="GO:0031045">
    <property type="term" value="C:dense core granule"/>
    <property type="evidence" value="ECO:0007669"/>
    <property type="project" value="TreeGrafter"/>
</dbReference>
<feature type="domain" description="C2" evidence="4">
    <location>
        <begin position="148"/>
        <end position="277"/>
    </location>
</feature>
<evidence type="ECO:0000256" key="2">
    <source>
        <dbReference type="SAM" id="Coils"/>
    </source>
</evidence>
<evidence type="ECO:0000256" key="1">
    <source>
        <dbReference type="ARBA" id="ARBA00006996"/>
    </source>
</evidence>
<gene>
    <name evidence="5" type="primary">Syt6</name>
    <name evidence="5" type="ORF">AOXY_G21276</name>
</gene>
<comment type="similarity">
    <text evidence="1">Belongs to the synaptotagmin family.</text>
</comment>
<dbReference type="GO" id="GO:0005544">
    <property type="term" value="F:calcium-dependent phospholipid binding"/>
    <property type="evidence" value="ECO:0007669"/>
    <property type="project" value="TreeGrafter"/>
</dbReference>
<protein>
    <submittedName>
        <fullName evidence="5">Synaptotagmin-6-like isoform X1</fullName>
    </submittedName>
</protein>
<dbReference type="GO" id="GO:0030672">
    <property type="term" value="C:synaptic vesicle membrane"/>
    <property type="evidence" value="ECO:0007669"/>
    <property type="project" value="TreeGrafter"/>
</dbReference>
<keyword evidence="3" id="KW-1133">Transmembrane helix</keyword>
<evidence type="ECO:0000313" key="6">
    <source>
        <dbReference type="Proteomes" id="UP001230051"/>
    </source>
</evidence>
<dbReference type="GO" id="GO:0030276">
    <property type="term" value="F:clathrin binding"/>
    <property type="evidence" value="ECO:0007669"/>
    <property type="project" value="TreeGrafter"/>
</dbReference>